<sequence length="171" mass="18667">MRWGPTIGTGIAFLLVGIWVFIGVQSRTGLTPSAEPSVRRTGVAEVRSCAADPLNLWLTTICEADVRWEGEERTEDKRIHSVGPRVGAVDVQLRIDGSGTGRGGAGAKIVTADYPHRYDGVLFFLLMVGIPGASMTIGVFLGSWLSRLLPAPAPEKLTLRPMERKRSRRKR</sequence>
<evidence type="ECO:0000256" key="1">
    <source>
        <dbReference type="SAM" id="Phobius"/>
    </source>
</evidence>
<reference evidence="3" key="1">
    <citation type="submission" date="2016-10" db="EMBL/GenBank/DDBJ databases">
        <authorList>
            <person name="Varghese N."/>
            <person name="Submissions S."/>
        </authorList>
    </citation>
    <scope>NUCLEOTIDE SEQUENCE [LARGE SCALE GENOMIC DNA]</scope>
    <source>
        <strain evidence="3">DSM 44260</strain>
    </source>
</reference>
<feature type="transmembrane region" description="Helical" evidence="1">
    <location>
        <begin position="6"/>
        <end position="24"/>
    </location>
</feature>
<protein>
    <submittedName>
        <fullName evidence="2">Uncharacterized protein</fullName>
    </submittedName>
</protein>
<dbReference type="RefSeq" id="WP_092778560.1">
    <property type="nucleotide sequence ID" value="NZ_FOGI01000006.1"/>
</dbReference>
<proteinExistence type="predicted"/>
<organism evidence="2 3">
    <name type="scientific">Actinokineospora terrae</name>
    <dbReference type="NCBI Taxonomy" id="155974"/>
    <lineage>
        <taxon>Bacteria</taxon>
        <taxon>Bacillati</taxon>
        <taxon>Actinomycetota</taxon>
        <taxon>Actinomycetes</taxon>
        <taxon>Pseudonocardiales</taxon>
        <taxon>Pseudonocardiaceae</taxon>
        <taxon>Actinokineospora</taxon>
    </lineage>
</organism>
<keyword evidence="1" id="KW-0812">Transmembrane</keyword>
<keyword evidence="1" id="KW-0472">Membrane</keyword>
<name>A0A1H9T725_9PSEU</name>
<keyword evidence="1" id="KW-1133">Transmembrane helix</keyword>
<dbReference type="Proteomes" id="UP000199051">
    <property type="component" value="Unassembled WGS sequence"/>
</dbReference>
<dbReference type="EMBL" id="FOGI01000006">
    <property type="protein sequence ID" value="SER93032.1"/>
    <property type="molecule type" value="Genomic_DNA"/>
</dbReference>
<dbReference type="STRING" id="155974.SAMN04487818_106105"/>
<keyword evidence="3" id="KW-1185">Reference proteome</keyword>
<accession>A0A1H9T725</accession>
<evidence type="ECO:0000313" key="2">
    <source>
        <dbReference type="EMBL" id="SER93032.1"/>
    </source>
</evidence>
<feature type="transmembrane region" description="Helical" evidence="1">
    <location>
        <begin position="121"/>
        <end position="145"/>
    </location>
</feature>
<dbReference type="AlphaFoldDB" id="A0A1H9T725"/>
<gene>
    <name evidence="2" type="ORF">SAMN04487818_106105</name>
</gene>
<evidence type="ECO:0000313" key="3">
    <source>
        <dbReference type="Proteomes" id="UP000199051"/>
    </source>
</evidence>